<dbReference type="Proteomes" id="UP000824120">
    <property type="component" value="Chromosome 1"/>
</dbReference>
<evidence type="ECO:0000313" key="2">
    <source>
        <dbReference type="Proteomes" id="UP000824120"/>
    </source>
</evidence>
<sequence length="61" mass="7295">MKLRMMGSKLSMHTFPVHFQPSAIGDRIISCFGQYLDWPMNNNVRFQISMVYELLKRRLIF</sequence>
<evidence type="ECO:0000313" key="1">
    <source>
        <dbReference type="EMBL" id="KAG5630709.1"/>
    </source>
</evidence>
<accession>A0A9J6B1Q9</accession>
<reference evidence="1 2" key="1">
    <citation type="submission" date="2020-09" db="EMBL/GenBank/DDBJ databases">
        <title>De no assembly of potato wild relative species, Solanum commersonii.</title>
        <authorList>
            <person name="Cho K."/>
        </authorList>
    </citation>
    <scope>NUCLEOTIDE SEQUENCE [LARGE SCALE GENOMIC DNA]</scope>
    <source>
        <strain evidence="1">LZ3.2</strain>
        <tissue evidence="1">Leaf</tissue>
    </source>
</reference>
<protein>
    <submittedName>
        <fullName evidence="1">Uncharacterized protein</fullName>
    </submittedName>
</protein>
<dbReference type="AlphaFoldDB" id="A0A9J6B1Q9"/>
<gene>
    <name evidence="1" type="ORF">H5410_002426</name>
</gene>
<proteinExistence type="predicted"/>
<dbReference type="EMBL" id="JACXVP010000001">
    <property type="protein sequence ID" value="KAG5630709.1"/>
    <property type="molecule type" value="Genomic_DNA"/>
</dbReference>
<organism evidence="1 2">
    <name type="scientific">Solanum commersonii</name>
    <name type="common">Commerson's wild potato</name>
    <name type="synonym">Commerson's nightshade</name>
    <dbReference type="NCBI Taxonomy" id="4109"/>
    <lineage>
        <taxon>Eukaryota</taxon>
        <taxon>Viridiplantae</taxon>
        <taxon>Streptophyta</taxon>
        <taxon>Embryophyta</taxon>
        <taxon>Tracheophyta</taxon>
        <taxon>Spermatophyta</taxon>
        <taxon>Magnoliopsida</taxon>
        <taxon>eudicotyledons</taxon>
        <taxon>Gunneridae</taxon>
        <taxon>Pentapetalae</taxon>
        <taxon>asterids</taxon>
        <taxon>lamiids</taxon>
        <taxon>Solanales</taxon>
        <taxon>Solanaceae</taxon>
        <taxon>Solanoideae</taxon>
        <taxon>Solaneae</taxon>
        <taxon>Solanum</taxon>
    </lineage>
</organism>
<name>A0A9J6B1Q9_SOLCO</name>
<comment type="caution">
    <text evidence="1">The sequence shown here is derived from an EMBL/GenBank/DDBJ whole genome shotgun (WGS) entry which is preliminary data.</text>
</comment>
<keyword evidence="2" id="KW-1185">Reference proteome</keyword>